<evidence type="ECO:0000256" key="2">
    <source>
        <dbReference type="ARBA" id="ARBA00023253"/>
    </source>
</evidence>
<dbReference type="EMBL" id="BNCP01000063">
    <property type="protein sequence ID" value="GIL91182.1"/>
    <property type="molecule type" value="Genomic_DNA"/>
</dbReference>
<dbReference type="InterPro" id="IPR045130">
    <property type="entry name" value="OFUT2-like"/>
</dbReference>
<evidence type="ECO:0000313" key="5">
    <source>
        <dbReference type="EMBL" id="GIL91182.1"/>
    </source>
</evidence>
<proteinExistence type="predicted"/>
<dbReference type="Proteomes" id="UP000747110">
    <property type="component" value="Unassembled WGS sequence"/>
</dbReference>
<sequence length="914" mass="100998">IQLASSHRLLRFRITSPFVYSSHAVTLLTEDMNKCAFRPFIVVLGGNWVRSIITMFDLSRIRRSRCRRLLPSGPLVFSCIALIAASVWIYPSVGPISKSNRKQEEAASLNGTKLAVQLKTKTRGVLDIPDNVNSKFLLVQCHRGQFSNRLDCLKLGILLARVLQRVLVMPIFTDVVPPVDVSKYVSLDCLRRNSLAVTFEEFREQLCRGVGLEAPQPVPEGAAFLGVSNATRADFQRGVFCEDHAVLHLETSFSLEDYRGYDCWSRREDLINARDLGIQASGCTHVPPSPVTPPQKPSYSLADIRRHFESRTEKVVLFLDLFGVGLPSSTADLADTISEPGQMCSWMPTEAAAAAADTVMQILIPPPLLMASSAIITVDSNDGPMAMVGNDGTAVISIGDMSLGLSNGLDPTIHRALSMGRSEELTREPPPVRLRGARRYAAVHLRRSDWFYYCGGSSNCFYSITEAAAWLNETIAAQGLDTLYVSTNADNREKMMLRRAIGARVLYWEDALMRLRSWQMEGTLAAVDAAPEQAEDDRIDVSASGEEGAPPEWLISLPLNDDLMVQMVEKAICMQASFFVSSIGSTFSNQIRAFRNGGLEDHEWVAIENKFPSMVTQGSAESAITPNAGAGGGADAVASDKVMPLHEGATFLCDTRLPWYPDERRLPDYHNPKIFLQQMMPLLAPIRDRALRIWHRITRWTHEESAASAAPPPEWPHWQRPTLSQVLKAPARILEWLTLVAEDGHAMAAANRFVDMYTGGAMVALVVEGRLKTPPGALVDCVVAAAATVGAISLHVTMRNVPGDQQVLLMQELEGRTALHQVTRMGGPEQERDSTFTLMWRGEGLSRHAEPALLEELPTFLERVDTYILAKSRVLLGDRQGVLFRHVENTRRVFSFTDPRDGACGQAELLLRNA</sequence>
<keyword evidence="2" id="KW-0294">Fucose metabolism</keyword>
<organism evidence="5 6">
    <name type="scientific">Volvox reticuliferus</name>
    <dbReference type="NCBI Taxonomy" id="1737510"/>
    <lineage>
        <taxon>Eukaryota</taxon>
        <taxon>Viridiplantae</taxon>
        <taxon>Chlorophyta</taxon>
        <taxon>core chlorophytes</taxon>
        <taxon>Chlorophyceae</taxon>
        <taxon>CS clade</taxon>
        <taxon>Chlamydomonadales</taxon>
        <taxon>Volvocaceae</taxon>
        <taxon>Volvox</taxon>
    </lineage>
</organism>
<protein>
    <recommendedName>
        <fullName evidence="7">O-fucosyltransferase family protein</fullName>
    </recommendedName>
</protein>
<reference evidence="5" key="1">
    <citation type="journal article" date="2021" name="Proc. Natl. Acad. Sci. U.S.A.">
        <title>Three genomes in the algal genus Volvox reveal the fate of a haploid sex-determining region after a transition to homothallism.</title>
        <authorList>
            <person name="Yamamoto K."/>
            <person name="Hamaji T."/>
            <person name="Kawai-Toyooka H."/>
            <person name="Matsuzaki R."/>
            <person name="Takahashi F."/>
            <person name="Nishimura Y."/>
            <person name="Kawachi M."/>
            <person name="Noguchi H."/>
            <person name="Minakuchi Y."/>
            <person name="Umen J.G."/>
            <person name="Toyoda A."/>
            <person name="Nozaki H."/>
        </authorList>
    </citation>
    <scope>NUCLEOTIDE SEQUENCE</scope>
    <source>
        <strain evidence="5">NIES-3786</strain>
    </source>
</reference>
<dbReference type="GO" id="GO:0006004">
    <property type="term" value="P:fucose metabolic process"/>
    <property type="evidence" value="ECO:0007669"/>
    <property type="project" value="UniProtKB-KW"/>
</dbReference>
<feature type="transmembrane region" description="Helical" evidence="4">
    <location>
        <begin position="69"/>
        <end position="90"/>
    </location>
</feature>
<comment type="caution">
    <text evidence="5">The sequence shown here is derived from an EMBL/GenBank/DDBJ whole genome shotgun (WGS) entry which is preliminary data.</text>
</comment>
<evidence type="ECO:0000256" key="1">
    <source>
        <dbReference type="ARBA" id="ARBA00022679"/>
    </source>
</evidence>
<keyword evidence="4" id="KW-0812">Transmembrane</keyword>
<keyword evidence="4" id="KW-1133">Transmembrane helix</keyword>
<dbReference type="PANTHER" id="PTHR13398">
    <property type="entry name" value="GDP-FUCOSE PROTEIN O-FUCOSYLTRANSFERASE 2"/>
    <property type="match status" value="1"/>
</dbReference>
<evidence type="ECO:0000313" key="6">
    <source>
        <dbReference type="Proteomes" id="UP000747110"/>
    </source>
</evidence>
<keyword evidence="6" id="KW-1185">Reference proteome</keyword>
<dbReference type="GO" id="GO:0046922">
    <property type="term" value="F:peptide-O-fucosyltransferase activity"/>
    <property type="evidence" value="ECO:0007669"/>
    <property type="project" value="InterPro"/>
</dbReference>
<name>A0A8J4D3L6_9CHLO</name>
<feature type="non-terminal residue" evidence="5">
    <location>
        <position position="1"/>
    </location>
</feature>
<keyword evidence="1" id="KW-0808">Transferase</keyword>
<keyword evidence="3" id="KW-0119">Carbohydrate metabolism</keyword>
<dbReference type="PANTHER" id="PTHR13398:SF0">
    <property type="entry name" value="GDP-FUCOSE PROTEIN O-FUCOSYLTRANSFERASE 2"/>
    <property type="match status" value="1"/>
</dbReference>
<gene>
    <name evidence="5" type="ORF">Vretifemale_18882</name>
</gene>
<evidence type="ECO:0008006" key="7">
    <source>
        <dbReference type="Google" id="ProtNLM"/>
    </source>
</evidence>
<evidence type="ECO:0000256" key="3">
    <source>
        <dbReference type="ARBA" id="ARBA00023277"/>
    </source>
</evidence>
<dbReference type="OrthoDB" id="531482at2759"/>
<evidence type="ECO:0000256" key="4">
    <source>
        <dbReference type="SAM" id="Phobius"/>
    </source>
</evidence>
<dbReference type="AlphaFoldDB" id="A0A8J4D3L6"/>
<keyword evidence="4" id="KW-0472">Membrane</keyword>
<dbReference type="Gene3D" id="3.40.50.11350">
    <property type="match status" value="1"/>
</dbReference>
<accession>A0A8J4D3L6</accession>